<evidence type="ECO:0000256" key="4">
    <source>
        <dbReference type="ARBA" id="ARBA00022989"/>
    </source>
</evidence>
<feature type="transmembrane region" description="Helical" evidence="7">
    <location>
        <begin position="283"/>
        <end position="302"/>
    </location>
</feature>
<dbReference type="RefSeq" id="XP_031558633.1">
    <property type="nucleotide sequence ID" value="XM_031702773.1"/>
</dbReference>
<accession>A0A6P8HTS7</accession>
<sequence>MSEAVNDTRLVECSNISDPWQSVLCTRCGLVLSPDHQELLGIYYKLEPMFGTLAFVLSLLSLIGNFLVILTALADRHNHNMADLFFFNIAIASEFYSGVNIIGESLSLVQGQITLKESCVSQPLTSLRILTFTVSIYSLLAVSMDRYLATTTMFNVSNDNNRKVEILVLLWLISLAITLPIAFCDFTVNIPYTVCLAIIILCLPLLGVLVFNFFICKSARIQVGPMPRHGEIHTQRTVRLVTALVVSLVILWMPYLVMISYPAINGDIFSCDGYIRVLLVERAVNILAYFNAAINPVLYCVFSKTFRQGFQSIHRFSCPCLFEPQ</sequence>
<dbReference type="Gene3D" id="1.20.1070.10">
    <property type="entry name" value="Rhodopsin 7-helix transmembrane proteins"/>
    <property type="match status" value="1"/>
</dbReference>
<feature type="transmembrane region" description="Helical" evidence="7">
    <location>
        <begin position="49"/>
        <end position="73"/>
    </location>
</feature>
<evidence type="ECO:0000256" key="3">
    <source>
        <dbReference type="ARBA" id="ARBA00022692"/>
    </source>
</evidence>
<dbReference type="KEGG" id="aten:116295062"/>
<feature type="transmembrane region" description="Helical" evidence="7">
    <location>
        <begin position="237"/>
        <end position="263"/>
    </location>
</feature>
<gene>
    <name evidence="10" type="primary">LOC116295062</name>
</gene>
<dbReference type="CDD" id="cd00637">
    <property type="entry name" value="7tm_classA_rhodopsin-like"/>
    <property type="match status" value="1"/>
</dbReference>
<proteinExistence type="predicted"/>
<reference evidence="10" key="1">
    <citation type="submission" date="2025-08" db="UniProtKB">
        <authorList>
            <consortium name="RefSeq"/>
        </authorList>
    </citation>
    <scope>IDENTIFICATION</scope>
    <source>
        <tissue evidence="10">Tentacle</tissue>
    </source>
</reference>
<dbReference type="PANTHER" id="PTHR24241">
    <property type="entry name" value="NEUROPEPTIDE RECEPTOR-RELATED G-PROTEIN COUPLED RECEPTOR"/>
    <property type="match status" value="1"/>
</dbReference>
<evidence type="ECO:0000256" key="1">
    <source>
        <dbReference type="ARBA" id="ARBA00004651"/>
    </source>
</evidence>
<evidence type="ECO:0000256" key="7">
    <source>
        <dbReference type="SAM" id="Phobius"/>
    </source>
</evidence>
<keyword evidence="5 7" id="KW-0472">Membrane</keyword>
<name>A0A6P8HTS7_ACTTE</name>
<keyword evidence="2" id="KW-1003">Cell membrane</keyword>
<dbReference type="GeneID" id="116295062"/>
<evidence type="ECO:0000259" key="8">
    <source>
        <dbReference type="PROSITE" id="PS50262"/>
    </source>
</evidence>
<dbReference type="PRINTS" id="PR00237">
    <property type="entry name" value="GPCRRHODOPSN"/>
</dbReference>
<feature type="transmembrane region" description="Helical" evidence="7">
    <location>
        <begin position="123"/>
        <end position="143"/>
    </location>
</feature>
<feature type="transmembrane region" description="Helical" evidence="7">
    <location>
        <begin position="189"/>
        <end position="216"/>
    </location>
</feature>
<dbReference type="AlphaFoldDB" id="A0A6P8HTS7"/>
<dbReference type="InParanoid" id="A0A6P8HTS7"/>
<keyword evidence="3 7" id="KW-0812">Transmembrane</keyword>
<dbReference type="InterPro" id="IPR017452">
    <property type="entry name" value="GPCR_Rhodpsn_7TM"/>
</dbReference>
<feature type="transmembrane region" description="Helical" evidence="7">
    <location>
        <begin position="164"/>
        <end position="183"/>
    </location>
</feature>
<dbReference type="SUPFAM" id="SSF81321">
    <property type="entry name" value="Family A G protein-coupled receptor-like"/>
    <property type="match status" value="1"/>
</dbReference>
<keyword evidence="9" id="KW-1185">Reference proteome</keyword>
<evidence type="ECO:0000256" key="5">
    <source>
        <dbReference type="ARBA" id="ARBA00023136"/>
    </source>
</evidence>
<keyword evidence="4 7" id="KW-1133">Transmembrane helix</keyword>
<organism evidence="9 10">
    <name type="scientific">Actinia tenebrosa</name>
    <name type="common">Australian red waratah sea anemone</name>
    <dbReference type="NCBI Taxonomy" id="6105"/>
    <lineage>
        <taxon>Eukaryota</taxon>
        <taxon>Metazoa</taxon>
        <taxon>Cnidaria</taxon>
        <taxon>Anthozoa</taxon>
        <taxon>Hexacorallia</taxon>
        <taxon>Actiniaria</taxon>
        <taxon>Actiniidae</taxon>
        <taxon>Actinia</taxon>
    </lineage>
</organism>
<dbReference type="InterPro" id="IPR000276">
    <property type="entry name" value="GPCR_Rhodpsn"/>
</dbReference>
<keyword evidence="6" id="KW-0675">Receptor</keyword>
<dbReference type="PANTHER" id="PTHR24241:SF76">
    <property type="entry name" value="NEUROPEPTIDE SIFAMIDE RECEPTOR"/>
    <property type="match status" value="1"/>
</dbReference>
<dbReference type="GO" id="GO:0005886">
    <property type="term" value="C:plasma membrane"/>
    <property type="evidence" value="ECO:0007669"/>
    <property type="project" value="UniProtKB-SubCell"/>
</dbReference>
<dbReference type="Proteomes" id="UP000515163">
    <property type="component" value="Unplaced"/>
</dbReference>
<feature type="transmembrane region" description="Helical" evidence="7">
    <location>
        <begin position="85"/>
        <end position="103"/>
    </location>
</feature>
<protein>
    <submittedName>
        <fullName evidence="10">Histamine H2 receptor-like</fullName>
    </submittedName>
</protein>
<dbReference type="GO" id="GO:0042277">
    <property type="term" value="F:peptide binding"/>
    <property type="evidence" value="ECO:0007669"/>
    <property type="project" value="TreeGrafter"/>
</dbReference>
<dbReference type="OrthoDB" id="5957382at2759"/>
<feature type="domain" description="G-protein coupled receptors family 1 profile" evidence="8">
    <location>
        <begin position="64"/>
        <end position="299"/>
    </location>
</feature>
<dbReference type="Pfam" id="PF00001">
    <property type="entry name" value="7tm_1"/>
    <property type="match status" value="1"/>
</dbReference>
<comment type="subcellular location">
    <subcellularLocation>
        <location evidence="1">Cell membrane</location>
        <topology evidence="1">Multi-pass membrane protein</topology>
    </subcellularLocation>
</comment>
<evidence type="ECO:0000256" key="2">
    <source>
        <dbReference type="ARBA" id="ARBA00022475"/>
    </source>
</evidence>
<evidence type="ECO:0000313" key="10">
    <source>
        <dbReference type="RefSeq" id="XP_031558633.1"/>
    </source>
</evidence>
<dbReference type="GO" id="GO:0032870">
    <property type="term" value="P:cellular response to hormone stimulus"/>
    <property type="evidence" value="ECO:0007669"/>
    <property type="project" value="TreeGrafter"/>
</dbReference>
<dbReference type="PROSITE" id="PS50262">
    <property type="entry name" value="G_PROTEIN_RECEP_F1_2"/>
    <property type="match status" value="1"/>
</dbReference>
<evidence type="ECO:0000256" key="6">
    <source>
        <dbReference type="ARBA" id="ARBA00023170"/>
    </source>
</evidence>
<dbReference type="GO" id="GO:0004930">
    <property type="term" value="F:G protein-coupled receptor activity"/>
    <property type="evidence" value="ECO:0007669"/>
    <property type="project" value="InterPro"/>
</dbReference>
<evidence type="ECO:0000313" key="9">
    <source>
        <dbReference type="Proteomes" id="UP000515163"/>
    </source>
</evidence>